<dbReference type="AlphaFoldDB" id="A0A6B3TPA7"/>
<dbReference type="SMART" id="SM00914">
    <property type="entry name" value="IDEAL"/>
    <property type="match status" value="1"/>
</dbReference>
<accession>A0A6B3TPA7</accession>
<evidence type="ECO:0000313" key="2">
    <source>
        <dbReference type="EMBL" id="NEX78815.1"/>
    </source>
</evidence>
<feature type="domain" description="IDEAL" evidence="1">
    <location>
        <begin position="29"/>
        <end position="69"/>
    </location>
</feature>
<dbReference type="InterPro" id="IPR027393">
    <property type="entry name" value="Virus_scaffolding_prot_C"/>
</dbReference>
<organism evidence="2 3">
    <name type="scientific">Neobacillus thermocopriae</name>
    <dbReference type="NCBI Taxonomy" id="1215031"/>
    <lineage>
        <taxon>Bacteria</taxon>
        <taxon>Bacillati</taxon>
        <taxon>Bacillota</taxon>
        <taxon>Bacilli</taxon>
        <taxon>Bacillales</taxon>
        <taxon>Bacillaceae</taxon>
        <taxon>Neobacillus</taxon>
    </lineage>
</organism>
<name>A0A6B3TPA7_9BACI</name>
<evidence type="ECO:0000259" key="1">
    <source>
        <dbReference type="SMART" id="SM00914"/>
    </source>
</evidence>
<dbReference type="Pfam" id="PF08858">
    <property type="entry name" value="IDEAL"/>
    <property type="match status" value="1"/>
</dbReference>
<reference evidence="2" key="1">
    <citation type="submission" date="2020-02" db="EMBL/GenBank/DDBJ databases">
        <title>Bacillus sedimentmangrovi sp. nov., isolated from sediment of the mangrove ecosystem.</title>
        <authorList>
            <person name="Liu G."/>
        </authorList>
    </citation>
    <scope>NUCLEOTIDE SEQUENCE [LARGE SCALE GENOMIC DNA]</scope>
    <source>
        <strain evidence="2">SgZ-7</strain>
    </source>
</reference>
<comment type="caution">
    <text evidence="2">The sequence shown here is derived from an EMBL/GenBank/DDBJ whole genome shotgun (WGS) entry which is preliminary data.</text>
</comment>
<sequence length="78" mass="9447">MNEKSHTELVKMDAMKRYQKKENFVQDLYIEMLLSEIQLRIEKEKLLLKIDSAIDRRDKKTFFHLTSKLKEINKKFGT</sequence>
<dbReference type="InterPro" id="IPR014957">
    <property type="entry name" value="IDEAL_dom"/>
</dbReference>
<dbReference type="Gene3D" id="4.10.810.10">
    <property type="entry name" value="Virus Scaffolding Protein, Chain A"/>
    <property type="match status" value="1"/>
</dbReference>
<gene>
    <name evidence="2" type="ORF">G4Z05_07940</name>
</gene>
<keyword evidence="3" id="KW-1185">Reference proteome</keyword>
<dbReference type="Proteomes" id="UP000481621">
    <property type="component" value="Unassembled WGS sequence"/>
</dbReference>
<dbReference type="EMBL" id="JAAIUV010000010">
    <property type="protein sequence ID" value="NEX78815.1"/>
    <property type="molecule type" value="Genomic_DNA"/>
</dbReference>
<evidence type="ECO:0000313" key="3">
    <source>
        <dbReference type="Proteomes" id="UP000481621"/>
    </source>
</evidence>
<proteinExistence type="predicted"/>
<dbReference type="RefSeq" id="WP_163251327.1">
    <property type="nucleotide sequence ID" value="NZ_JAAIUV010000010.1"/>
</dbReference>
<protein>
    <submittedName>
        <fullName evidence="2">IDEAL domain-containing protein</fullName>
    </submittedName>
</protein>